<dbReference type="EMBL" id="JBHMQV010000009">
    <property type="protein sequence ID" value="MFC0844666.1"/>
    <property type="molecule type" value="Genomic_DNA"/>
</dbReference>
<dbReference type="PIRSF" id="PIRSF017393">
    <property type="entry name" value="MTase_SAV2177"/>
    <property type="match status" value="1"/>
</dbReference>
<evidence type="ECO:0000313" key="1">
    <source>
        <dbReference type="EMBL" id="MFC0844666.1"/>
    </source>
</evidence>
<dbReference type="GO" id="GO:0008168">
    <property type="term" value="F:methyltransferase activity"/>
    <property type="evidence" value="ECO:0007669"/>
    <property type="project" value="UniProtKB-KW"/>
</dbReference>
<keyword evidence="1" id="KW-0808">Transferase</keyword>
<evidence type="ECO:0000313" key="2">
    <source>
        <dbReference type="Proteomes" id="UP001589887"/>
    </source>
</evidence>
<dbReference type="InterPro" id="IPR006764">
    <property type="entry name" value="SAM_dep_MeTrfase_SAV2177_type"/>
</dbReference>
<comment type="caution">
    <text evidence="1">The sequence shown here is derived from an EMBL/GenBank/DDBJ whole genome shotgun (WGS) entry which is preliminary data.</text>
</comment>
<proteinExistence type="predicted"/>
<gene>
    <name evidence="1" type="ORF">ACFH04_13250</name>
</gene>
<organism evidence="1 2">
    <name type="scientific">Streptomyces noboritoensis</name>
    <dbReference type="NCBI Taxonomy" id="67337"/>
    <lineage>
        <taxon>Bacteria</taxon>
        <taxon>Bacillati</taxon>
        <taxon>Actinomycetota</taxon>
        <taxon>Actinomycetes</taxon>
        <taxon>Kitasatosporales</taxon>
        <taxon>Streptomycetaceae</taxon>
        <taxon>Streptomyces</taxon>
    </lineage>
</organism>
<dbReference type="InterPro" id="IPR029063">
    <property type="entry name" value="SAM-dependent_MTases_sf"/>
</dbReference>
<keyword evidence="2" id="KW-1185">Reference proteome</keyword>
<reference evidence="1 2" key="1">
    <citation type="submission" date="2024-09" db="EMBL/GenBank/DDBJ databases">
        <authorList>
            <person name="Sun Q."/>
            <person name="Mori K."/>
        </authorList>
    </citation>
    <scope>NUCLEOTIDE SEQUENCE [LARGE SCALE GENOMIC DNA]</scope>
    <source>
        <strain evidence="1 2">JCM 4557</strain>
    </source>
</reference>
<dbReference type="EC" id="2.1.1.-" evidence="1"/>
<dbReference type="SUPFAM" id="SSF53335">
    <property type="entry name" value="S-adenosyl-L-methionine-dependent methyltransferases"/>
    <property type="match status" value="1"/>
</dbReference>
<sequence>MTATARRTVPSSLSMYPSSARVTDHFLGGDDHFGIDRVLANAVARTAPYWQLSIMINRAHAVWATEQLTRQGFEQFLDLGCGYPPPWSRDLRDRTNWPLHQVVRRIRPEAAFVSVDSDPLVSVHARAAHAAGAAGDATFVAADATDVADLLGSPTLARLDMHRPIAVLLHDVLPWITDTHHVTTAMRALRTALPPGSALSLTHATADLHPLVVSEVADLFATAGLPWAPRPRRTIAHLLGDWPLLGRGLVPTAQTHRGHRLHQSPPWTSAAYAAIALHPRRSTESR</sequence>
<dbReference type="Proteomes" id="UP001589887">
    <property type="component" value="Unassembled WGS sequence"/>
</dbReference>
<name>A0ABV6THH4_9ACTN</name>
<protein>
    <submittedName>
        <fullName evidence="1">SAM-dependent methyltransferase</fullName>
        <ecNumber evidence="1">2.1.1.-</ecNumber>
    </submittedName>
</protein>
<dbReference type="RefSeq" id="WP_394319056.1">
    <property type="nucleotide sequence ID" value="NZ_JBHMQV010000009.1"/>
</dbReference>
<accession>A0ABV6THH4</accession>
<dbReference type="GO" id="GO:0032259">
    <property type="term" value="P:methylation"/>
    <property type="evidence" value="ECO:0007669"/>
    <property type="project" value="UniProtKB-KW"/>
</dbReference>
<keyword evidence="1" id="KW-0489">Methyltransferase</keyword>
<dbReference type="Gene3D" id="3.40.50.150">
    <property type="entry name" value="Vaccinia Virus protein VP39"/>
    <property type="match status" value="1"/>
</dbReference>
<dbReference type="Pfam" id="PF04672">
    <property type="entry name" value="Methyltransf_19"/>
    <property type="match status" value="1"/>
</dbReference>